<proteinExistence type="predicted"/>
<protein>
    <submittedName>
        <fullName evidence="2">Uncharacterized protein</fullName>
    </submittedName>
</protein>
<accession>A0A4C1WQR5</accession>
<organism evidence="2 3">
    <name type="scientific">Eumeta variegata</name>
    <name type="common">Bagworm moth</name>
    <name type="synonym">Eumeta japonica</name>
    <dbReference type="NCBI Taxonomy" id="151549"/>
    <lineage>
        <taxon>Eukaryota</taxon>
        <taxon>Metazoa</taxon>
        <taxon>Ecdysozoa</taxon>
        <taxon>Arthropoda</taxon>
        <taxon>Hexapoda</taxon>
        <taxon>Insecta</taxon>
        <taxon>Pterygota</taxon>
        <taxon>Neoptera</taxon>
        <taxon>Endopterygota</taxon>
        <taxon>Lepidoptera</taxon>
        <taxon>Glossata</taxon>
        <taxon>Ditrysia</taxon>
        <taxon>Tineoidea</taxon>
        <taxon>Psychidae</taxon>
        <taxon>Oiketicinae</taxon>
        <taxon>Eumeta</taxon>
    </lineage>
</organism>
<dbReference type="Proteomes" id="UP000299102">
    <property type="component" value="Unassembled WGS sequence"/>
</dbReference>
<feature type="region of interest" description="Disordered" evidence="1">
    <location>
        <begin position="103"/>
        <end position="133"/>
    </location>
</feature>
<dbReference type="EMBL" id="BGZK01000611">
    <property type="protein sequence ID" value="GBP52872.1"/>
    <property type="molecule type" value="Genomic_DNA"/>
</dbReference>
<evidence type="ECO:0000256" key="1">
    <source>
        <dbReference type="SAM" id="MobiDB-lite"/>
    </source>
</evidence>
<reference evidence="2 3" key="1">
    <citation type="journal article" date="2019" name="Commun. Biol.">
        <title>The bagworm genome reveals a unique fibroin gene that provides high tensile strength.</title>
        <authorList>
            <person name="Kono N."/>
            <person name="Nakamura H."/>
            <person name="Ohtoshi R."/>
            <person name="Tomita M."/>
            <person name="Numata K."/>
            <person name="Arakawa K."/>
        </authorList>
    </citation>
    <scope>NUCLEOTIDE SEQUENCE [LARGE SCALE GENOMIC DNA]</scope>
</reference>
<feature type="compositionally biased region" description="Basic residues" evidence="1">
    <location>
        <begin position="122"/>
        <end position="133"/>
    </location>
</feature>
<sequence length="133" mass="14951">MPSRTVRLHLGHRRALFVRDVTAVSKNPPTDRLELDTTSSSRILSLVRRGEKDFSHETYYVDELAEFELDADPEHVGRVDDGPHQLVVVAEEVVIEALGVGVAGGHGARQPPPRQPPQQRGHQLRLRRARRIT</sequence>
<evidence type="ECO:0000313" key="2">
    <source>
        <dbReference type="EMBL" id="GBP52872.1"/>
    </source>
</evidence>
<dbReference type="AlphaFoldDB" id="A0A4C1WQR5"/>
<dbReference type="OrthoDB" id="7472424at2759"/>
<keyword evidence="3" id="KW-1185">Reference proteome</keyword>
<comment type="caution">
    <text evidence="2">The sequence shown here is derived from an EMBL/GenBank/DDBJ whole genome shotgun (WGS) entry which is preliminary data.</text>
</comment>
<name>A0A4C1WQR5_EUMVA</name>
<gene>
    <name evidence="2" type="ORF">EVAR_39036_1</name>
</gene>
<evidence type="ECO:0000313" key="3">
    <source>
        <dbReference type="Proteomes" id="UP000299102"/>
    </source>
</evidence>